<accession>A0A0G3X3Z4</accession>
<gene>
    <name evidence="1" type="ORF">AM2010_166</name>
</gene>
<organism evidence="1 2">
    <name type="scientific">Pelagerythrobacter marensis</name>
    <dbReference type="NCBI Taxonomy" id="543877"/>
    <lineage>
        <taxon>Bacteria</taxon>
        <taxon>Pseudomonadati</taxon>
        <taxon>Pseudomonadota</taxon>
        <taxon>Alphaproteobacteria</taxon>
        <taxon>Sphingomonadales</taxon>
        <taxon>Erythrobacteraceae</taxon>
        <taxon>Pelagerythrobacter</taxon>
    </lineage>
</organism>
<dbReference type="Proteomes" id="UP000037643">
    <property type="component" value="Chromosome"/>
</dbReference>
<proteinExistence type="predicted"/>
<dbReference type="Pfam" id="PF09965">
    <property type="entry name" value="DUF2199"/>
    <property type="match status" value="1"/>
</dbReference>
<dbReference type="InterPro" id="IPR018697">
    <property type="entry name" value="DUF2199"/>
</dbReference>
<dbReference type="EMBL" id="CP011805">
    <property type="protein sequence ID" value="AKM06255.1"/>
    <property type="molecule type" value="Genomic_DNA"/>
</dbReference>
<sequence>MIFRRLFERKSPPDPLACEDSLTLQMLQGDWQCSCCGEWFHGITDLTADHPDPWSYGASHEPNSALRRDGDFLSEDFCVLDGEHFLVRCVLEFPVCGLEHSWGFGCWSSLSRENFEEYVEGFDSGEYEDAGPWFGWLCNSLKPHLVDPVAVDVCPRSGQQRPRLLVVDEDHPIAVAQRKGLSARDLLEILRANGHGPTIQ</sequence>
<dbReference type="OrthoDB" id="4404538at2"/>
<dbReference type="PATRIC" id="fig|543877.4.peg.167"/>
<protein>
    <recommendedName>
        <fullName evidence="3">DUF2199 domain-containing protein</fullName>
    </recommendedName>
</protein>
<dbReference type="AlphaFoldDB" id="A0A0G3X3Z4"/>
<keyword evidence="2" id="KW-1185">Reference proteome</keyword>
<evidence type="ECO:0000313" key="2">
    <source>
        <dbReference type="Proteomes" id="UP000037643"/>
    </source>
</evidence>
<evidence type="ECO:0000313" key="1">
    <source>
        <dbReference type="EMBL" id="AKM06255.1"/>
    </source>
</evidence>
<name>A0A0G3X3Z4_9SPHN</name>
<dbReference type="STRING" id="543877.AM2010_166"/>
<dbReference type="KEGG" id="amx:AM2010_166"/>
<reference evidence="1 2" key="1">
    <citation type="submission" date="2015-06" db="EMBL/GenBank/DDBJ databases">
        <authorList>
            <person name="Kim K.M."/>
        </authorList>
    </citation>
    <scope>NUCLEOTIDE SEQUENCE [LARGE SCALE GENOMIC DNA]</scope>
    <source>
        <strain evidence="1 2">KCTC 22370</strain>
    </source>
</reference>
<evidence type="ECO:0008006" key="3">
    <source>
        <dbReference type="Google" id="ProtNLM"/>
    </source>
</evidence>